<dbReference type="Proteomes" id="UP000044806">
    <property type="component" value="Unassembled WGS sequence"/>
</dbReference>
<proteinExistence type="predicted"/>
<sequence>MEESFPAPDTQSVRWLDEEHPLSGQSGALSCAVRQSVHSRLVQDTTPPPADALQYLRYLETALMAESCERLGPNLLLHRWFYRPRGDSSHPAWSKH</sequence>
<name>A0A655PEW2_VIBCL</name>
<protein>
    <submittedName>
        <fullName evidence="1">Uncharacterized protein</fullName>
    </submittedName>
</protein>
<evidence type="ECO:0000313" key="1">
    <source>
        <dbReference type="EMBL" id="CSA88843.1"/>
    </source>
</evidence>
<dbReference type="AlphaFoldDB" id="A0A655PEW2"/>
<accession>A0A655PEW2</accession>
<dbReference type="EMBL" id="CWOW01000014">
    <property type="protein sequence ID" value="CSA88843.1"/>
    <property type="molecule type" value="Genomic_DNA"/>
</dbReference>
<organism evidence="1 2">
    <name type="scientific">Vibrio cholerae</name>
    <dbReference type="NCBI Taxonomy" id="666"/>
    <lineage>
        <taxon>Bacteria</taxon>
        <taxon>Pseudomonadati</taxon>
        <taxon>Pseudomonadota</taxon>
        <taxon>Gammaproteobacteria</taxon>
        <taxon>Vibrionales</taxon>
        <taxon>Vibrionaceae</taxon>
        <taxon>Vibrio</taxon>
    </lineage>
</organism>
<gene>
    <name evidence="1" type="ORF">ERS013165_02691</name>
</gene>
<evidence type="ECO:0000313" key="2">
    <source>
        <dbReference type="Proteomes" id="UP000044806"/>
    </source>
</evidence>
<reference evidence="1 2" key="1">
    <citation type="submission" date="2015-07" db="EMBL/GenBank/DDBJ databases">
        <authorList>
            <consortium name="Pathogen Informatics"/>
        </authorList>
    </citation>
    <scope>NUCLEOTIDE SEQUENCE [LARGE SCALE GENOMIC DNA]</scope>
    <source>
        <strain evidence="1 2">A51</strain>
    </source>
</reference>